<gene>
    <name evidence="8" type="primary">ZFAND6</name>
    <name evidence="8" type="ORF">E2C01_021346</name>
</gene>
<sequence length="214" mass="22778">MRSEAAQQLPAPTPSTTLAGGEQQIDRRMERESNQLEAGPILCRTGCGFFGSPNTDGLCSKCYKDALKKKQQPPSSVTSPTSPAASSPAPPAAALHQTPAAATTTAQPTVPSLTQVGGAAADKRESGEEGGASASEDLDPASPDKDAGKKKKNKCQMCKKKVGLTGFTCRCEGLFCSVHRYSNEHRCTFDYREHGAEEIRRNNPVIKGEKIQKI</sequence>
<dbReference type="SMART" id="SM00259">
    <property type="entry name" value="ZnF_A20"/>
    <property type="match status" value="1"/>
</dbReference>
<keyword evidence="2 4" id="KW-0863">Zinc-finger</keyword>
<dbReference type="AlphaFoldDB" id="A0A5B7E2F7"/>
<dbReference type="Gene3D" id="1.20.5.4770">
    <property type="match status" value="1"/>
</dbReference>
<name>A0A5B7E2F7_PORTR</name>
<dbReference type="InterPro" id="IPR002653">
    <property type="entry name" value="Znf_A20"/>
</dbReference>
<keyword evidence="1" id="KW-0479">Metal-binding</keyword>
<evidence type="ECO:0000259" key="6">
    <source>
        <dbReference type="PROSITE" id="PS51036"/>
    </source>
</evidence>
<dbReference type="GO" id="GO:0008270">
    <property type="term" value="F:zinc ion binding"/>
    <property type="evidence" value="ECO:0007669"/>
    <property type="project" value="UniProtKB-KW"/>
</dbReference>
<feature type="domain" description="A20-type" evidence="6">
    <location>
        <begin position="37"/>
        <end position="71"/>
    </location>
</feature>
<keyword evidence="3" id="KW-0862">Zinc</keyword>
<dbReference type="Pfam" id="PF01754">
    <property type="entry name" value="zf-A20"/>
    <property type="match status" value="1"/>
</dbReference>
<keyword evidence="9" id="KW-1185">Reference proteome</keyword>
<dbReference type="GO" id="GO:0003677">
    <property type="term" value="F:DNA binding"/>
    <property type="evidence" value="ECO:0007669"/>
    <property type="project" value="InterPro"/>
</dbReference>
<dbReference type="InterPro" id="IPR000058">
    <property type="entry name" value="Znf_AN1"/>
</dbReference>
<dbReference type="PANTHER" id="PTHR10634:SF149">
    <property type="entry name" value="AN1-TYPE DOMAIN-CONTAINING PROTEIN-RELATED"/>
    <property type="match status" value="1"/>
</dbReference>
<protein>
    <submittedName>
        <fullName evidence="8">AN1-type zinc finger protein 6</fullName>
    </submittedName>
</protein>
<evidence type="ECO:0000313" key="8">
    <source>
        <dbReference type="EMBL" id="MPC28150.1"/>
    </source>
</evidence>
<dbReference type="SUPFAM" id="SSF57716">
    <property type="entry name" value="Glucocorticoid receptor-like (DNA-binding domain)"/>
    <property type="match status" value="1"/>
</dbReference>
<dbReference type="InterPro" id="IPR050652">
    <property type="entry name" value="AN1_A20_ZnFinger"/>
</dbReference>
<organism evidence="8 9">
    <name type="scientific">Portunus trituberculatus</name>
    <name type="common">Swimming crab</name>
    <name type="synonym">Neptunus trituberculatus</name>
    <dbReference type="NCBI Taxonomy" id="210409"/>
    <lineage>
        <taxon>Eukaryota</taxon>
        <taxon>Metazoa</taxon>
        <taxon>Ecdysozoa</taxon>
        <taxon>Arthropoda</taxon>
        <taxon>Crustacea</taxon>
        <taxon>Multicrustacea</taxon>
        <taxon>Malacostraca</taxon>
        <taxon>Eumalacostraca</taxon>
        <taxon>Eucarida</taxon>
        <taxon>Decapoda</taxon>
        <taxon>Pleocyemata</taxon>
        <taxon>Brachyura</taxon>
        <taxon>Eubrachyura</taxon>
        <taxon>Portunoidea</taxon>
        <taxon>Portunidae</taxon>
        <taxon>Portuninae</taxon>
        <taxon>Portunus</taxon>
    </lineage>
</organism>
<dbReference type="EMBL" id="VSRR010001864">
    <property type="protein sequence ID" value="MPC28150.1"/>
    <property type="molecule type" value="Genomic_DNA"/>
</dbReference>
<evidence type="ECO:0000259" key="7">
    <source>
        <dbReference type="PROSITE" id="PS51039"/>
    </source>
</evidence>
<evidence type="ECO:0000256" key="4">
    <source>
        <dbReference type="PROSITE-ProRule" id="PRU00449"/>
    </source>
</evidence>
<evidence type="ECO:0000256" key="5">
    <source>
        <dbReference type="SAM" id="MobiDB-lite"/>
    </source>
</evidence>
<feature type="compositionally biased region" description="Low complexity" evidence="5">
    <location>
        <begin position="73"/>
        <end position="109"/>
    </location>
</feature>
<feature type="region of interest" description="Disordered" evidence="5">
    <location>
        <begin position="1"/>
        <end position="33"/>
    </location>
</feature>
<evidence type="ECO:0000256" key="2">
    <source>
        <dbReference type="ARBA" id="ARBA00022771"/>
    </source>
</evidence>
<dbReference type="FunFam" id="4.10.1110.10:FF:000001">
    <property type="entry name" value="Zinc finger AN1-type containing 6"/>
    <property type="match status" value="1"/>
</dbReference>
<feature type="region of interest" description="Disordered" evidence="5">
    <location>
        <begin position="69"/>
        <end position="150"/>
    </location>
</feature>
<comment type="caution">
    <text evidence="8">The sequence shown here is derived from an EMBL/GenBank/DDBJ whole genome shotgun (WGS) entry which is preliminary data.</text>
</comment>
<dbReference type="InterPro" id="IPR035896">
    <property type="entry name" value="AN1-like_Znf"/>
</dbReference>
<dbReference type="SMART" id="SM00154">
    <property type="entry name" value="ZnF_AN1"/>
    <property type="match status" value="1"/>
</dbReference>
<dbReference type="OrthoDB" id="428577at2759"/>
<dbReference type="PANTHER" id="PTHR10634">
    <property type="entry name" value="AN1-TYPE ZINC FINGER PROTEIN"/>
    <property type="match status" value="1"/>
</dbReference>
<evidence type="ECO:0000256" key="1">
    <source>
        <dbReference type="ARBA" id="ARBA00022723"/>
    </source>
</evidence>
<dbReference type="PROSITE" id="PS51036">
    <property type="entry name" value="ZF_A20"/>
    <property type="match status" value="1"/>
</dbReference>
<evidence type="ECO:0000313" key="9">
    <source>
        <dbReference type="Proteomes" id="UP000324222"/>
    </source>
</evidence>
<evidence type="ECO:0000256" key="3">
    <source>
        <dbReference type="ARBA" id="ARBA00022833"/>
    </source>
</evidence>
<dbReference type="PROSITE" id="PS51039">
    <property type="entry name" value="ZF_AN1"/>
    <property type="match status" value="1"/>
</dbReference>
<dbReference type="Gene3D" id="4.10.1110.10">
    <property type="entry name" value="AN1-like Zinc finger"/>
    <property type="match status" value="1"/>
</dbReference>
<feature type="compositionally biased region" description="Basic and acidic residues" evidence="5">
    <location>
        <begin position="24"/>
        <end position="33"/>
    </location>
</feature>
<dbReference type="SUPFAM" id="SSF118310">
    <property type="entry name" value="AN1-like Zinc finger"/>
    <property type="match status" value="1"/>
</dbReference>
<accession>A0A5B7E2F7</accession>
<dbReference type="Proteomes" id="UP000324222">
    <property type="component" value="Unassembled WGS sequence"/>
</dbReference>
<reference evidence="8 9" key="1">
    <citation type="submission" date="2019-05" db="EMBL/GenBank/DDBJ databases">
        <title>Another draft genome of Portunus trituberculatus and its Hox gene families provides insights of decapod evolution.</title>
        <authorList>
            <person name="Jeong J.-H."/>
            <person name="Song I."/>
            <person name="Kim S."/>
            <person name="Choi T."/>
            <person name="Kim D."/>
            <person name="Ryu S."/>
            <person name="Kim W."/>
        </authorList>
    </citation>
    <scope>NUCLEOTIDE SEQUENCE [LARGE SCALE GENOMIC DNA]</scope>
    <source>
        <tissue evidence="8">Muscle</tissue>
    </source>
</reference>
<dbReference type="Pfam" id="PF01428">
    <property type="entry name" value="zf-AN1"/>
    <property type="match status" value="1"/>
</dbReference>
<proteinExistence type="predicted"/>
<feature type="domain" description="AN1-type" evidence="7">
    <location>
        <begin position="149"/>
        <end position="195"/>
    </location>
</feature>